<dbReference type="RefSeq" id="WP_341567874.1">
    <property type="nucleotide sequence ID" value="NZ_JBAKAR010000014.1"/>
</dbReference>
<dbReference type="Gene3D" id="3.40.50.300">
    <property type="entry name" value="P-loop containing nucleotide triphosphate hydrolases"/>
    <property type="match status" value="1"/>
</dbReference>
<comment type="catalytic activity">
    <reaction evidence="5">
        <text>3'-dephospho-CoA + ATP = ADP + CoA + H(+)</text>
        <dbReference type="Rhea" id="RHEA:18245"/>
        <dbReference type="ChEBI" id="CHEBI:15378"/>
        <dbReference type="ChEBI" id="CHEBI:30616"/>
        <dbReference type="ChEBI" id="CHEBI:57287"/>
        <dbReference type="ChEBI" id="CHEBI:57328"/>
        <dbReference type="ChEBI" id="CHEBI:456216"/>
        <dbReference type="EC" id="2.7.1.24"/>
    </reaction>
</comment>
<evidence type="ECO:0000256" key="4">
    <source>
        <dbReference type="ARBA" id="ARBA00022993"/>
    </source>
</evidence>
<protein>
    <recommendedName>
        <fullName evidence="5 6">Dephospho-CoA kinase</fullName>
        <ecNumber evidence="5 6">2.7.1.24</ecNumber>
    </recommendedName>
    <alternativeName>
        <fullName evidence="5">Dephosphocoenzyme A kinase</fullName>
    </alternativeName>
</protein>
<name>A0ABU9G7B9_9GAMM</name>
<dbReference type="Proteomes" id="UP001379949">
    <property type="component" value="Unassembled WGS sequence"/>
</dbReference>
<dbReference type="HAMAP" id="MF_00376">
    <property type="entry name" value="Dephospho_CoA_kinase"/>
    <property type="match status" value="1"/>
</dbReference>
<dbReference type="EMBL" id="JBAKAR010000014">
    <property type="protein sequence ID" value="MEL0614389.1"/>
    <property type="molecule type" value="Genomic_DNA"/>
</dbReference>
<reference evidence="7 8" key="1">
    <citation type="submission" date="2024-02" db="EMBL/GenBank/DDBJ databases">
        <title>Bacteria isolated from the canopy kelp, Nereocystis luetkeana.</title>
        <authorList>
            <person name="Pfister C.A."/>
            <person name="Younker I.T."/>
            <person name="Light S.H."/>
        </authorList>
    </citation>
    <scope>NUCLEOTIDE SEQUENCE [LARGE SCALE GENOMIC DNA]</scope>
    <source>
        <strain evidence="7 8">TI.4.07</strain>
    </source>
</reference>
<comment type="caution">
    <text evidence="7">The sequence shown here is derived from an EMBL/GenBank/DDBJ whole genome shotgun (WGS) entry which is preliminary data.</text>
</comment>
<accession>A0ABU9G7B9</accession>
<evidence type="ECO:0000256" key="2">
    <source>
        <dbReference type="ARBA" id="ARBA00022741"/>
    </source>
</evidence>
<evidence type="ECO:0000256" key="1">
    <source>
        <dbReference type="ARBA" id="ARBA00009018"/>
    </source>
</evidence>
<dbReference type="PANTHER" id="PTHR10695:SF46">
    <property type="entry name" value="BIFUNCTIONAL COENZYME A SYNTHASE-RELATED"/>
    <property type="match status" value="1"/>
</dbReference>
<keyword evidence="3 5" id="KW-0067">ATP-binding</keyword>
<keyword evidence="5" id="KW-0963">Cytoplasm</keyword>
<sequence>MKQNHLSPIVGLAGGIGSGKTTVTQRFNALGIQSVDADDVAREVVLPGSDCLNQIVARFGANILLTDGNLDRKALRDIVFKHPDERRWLESITHPKIKQSIAEQLAKVSSPYVLLVHPLLFETGQHKICQLVIAIDVPKALQIKRIIHRDNSTEEQAQNIINAQISNSERLKQADFILKNDSNLIDLDDKVMELNQCILERLNVRD</sequence>
<dbReference type="CDD" id="cd02022">
    <property type="entry name" value="DPCK"/>
    <property type="match status" value="1"/>
</dbReference>
<comment type="similarity">
    <text evidence="1 5">Belongs to the CoaE family.</text>
</comment>
<keyword evidence="5 7" id="KW-0808">Transferase</keyword>
<comment type="pathway">
    <text evidence="5">Cofactor biosynthesis; coenzyme A biosynthesis; CoA from (R)-pantothenate: step 5/5.</text>
</comment>
<feature type="binding site" evidence="5">
    <location>
        <begin position="17"/>
        <end position="22"/>
    </location>
    <ligand>
        <name>ATP</name>
        <dbReference type="ChEBI" id="CHEBI:30616"/>
    </ligand>
</feature>
<proteinExistence type="inferred from homology"/>
<dbReference type="EC" id="2.7.1.24" evidence="5 6"/>
<evidence type="ECO:0000313" key="7">
    <source>
        <dbReference type="EMBL" id="MEL0614389.1"/>
    </source>
</evidence>
<dbReference type="NCBIfam" id="TIGR00152">
    <property type="entry name" value="dephospho-CoA kinase"/>
    <property type="match status" value="1"/>
</dbReference>
<comment type="subcellular location">
    <subcellularLocation>
        <location evidence="5">Cytoplasm</location>
    </subcellularLocation>
</comment>
<dbReference type="PROSITE" id="PS51219">
    <property type="entry name" value="DPCK"/>
    <property type="match status" value="1"/>
</dbReference>
<dbReference type="Pfam" id="PF01121">
    <property type="entry name" value="CoaE"/>
    <property type="match status" value="1"/>
</dbReference>
<keyword evidence="5 7" id="KW-0418">Kinase</keyword>
<comment type="function">
    <text evidence="5">Catalyzes the phosphorylation of the 3'-hydroxyl group of dephosphocoenzyme A to form coenzyme A.</text>
</comment>
<dbReference type="InterPro" id="IPR027417">
    <property type="entry name" value="P-loop_NTPase"/>
</dbReference>
<evidence type="ECO:0000256" key="3">
    <source>
        <dbReference type="ARBA" id="ARBA00022840"/>
    </source>
</evidence>
<dbReference type="InterPro" id="IPR001977">
    <property type="entry name" value="Depp_CoAkinase"/>
</dbReference>
<evidence type="ECO:0000313" key="8">
    <source>
        <dbReference type="Proteomes" id="UP001379949"/>
    </source>
</evidence>
<dbReference type="PANTHER" id="PTHR10695">
    <property type="entry name" value="DEPHOSPHO-COA KINASE-RELATED"/>
    <property type="match status" value="1"/>
</dbReference>
<gene>
    <name evidence="5 7" type="primary">coaE</name>
    <name evidence="7" type="ORF">V6242_14635</name>
</gene>
<dbReference type="SUPFAM" id="SSF52540">
    <property type="entry name" value="P-loop containing nucleoside triphosphate hydrolases"/>
    <property type="match status" value="1"/>
</dbReference>
<keyword evidence="2 5" id="KW-0547">Nucleotide-binding</keyword>
<keyword evidence="8" id="KW-1185">Reference proteome</keyword>
<keyword evidence="4 5" id="KW-0173">Coenzyme A biosynthesis</keyword>
<evidence type="ECO:0000256" key="6">
    <source>
        <dbReference type="NCBIfam" id="TIGR00152"/>
    </source>
</evidence>
<evidence type="ECO:0000256" key="5">
    <source>
        <dbReference type="HAMAP-Rule" id="MF_00376"/>
    </source>
</evidence>
<organism evidence="7 8">
    <name type="scientific">Marinomonas arenicola</name>
    <dbReference type="NCBI Taxonomy" id="569601"/>
    <lineage>
        <taxon>Bacteria</taxon>
        <taxon>Pseudomonadati</taxon>
        <taxon>Pseudomonadota</taxon>
        <taxon>Gammaproteobacteria</taxon>
        <taxon>Oceanospirillales</taxon>
        <taxon>Oceanospirillaceae</taxon>
        <taxon>Marinomonas</taxon>
    </lineage>
</organism>
<dbReference type="GO" id="GO:0004140">
    <property type="term" value="F:dephospho-CoA kinase activity"/>
    <property type="evidence" value="ECO:0007669"/>
    <property type="project" value="UniProtKB-EC"/>
</dbReference>